<dbReference type="EMBL" id="NIDE01000011">
    <property type="protein sequence ID" value="OWK39151.1"/>
    <property type="molecule type" value="Genomic_DNA"/>
</dbReference>
<dbReference type="InterPro" id="IPR017850">
    <property type="entry name" value="Alkaline_phosphatase_core_sf"/>
</dbReference>
<evidence type="ECO:0000313" key="1">
    <source>
        <dbReference type="EMBL" id="OWK39151.1"/>
    </source>
</evidence>
<comment type="caution">
    <text evidence="1">The sequence shown here is derived from an EMBL/GenBank/DDBJ whole genome shotgun (WGS) entry which is preliminary data.</text>
</comment>
<dbReference type="PANTHER" id="PTHR43737">
    <property type="entry name" value="BLL7424 PROTEIN"/>
    <property type="match status" value="1"/>
</dbReference>
<dbReference type="InterPro" id="IPR010869">
    <property type="entry name" value="DUF1501"/>
</dbReference>
<dbReference type="Pfam" id="PF07394">
    <property type="entry name" value="DUF1501"/>
    <property type="match status" value="1"/>
</dbReference>
<protein>
    <recommendedName>
        <fullName evidence="3">DUF1501 domain-containing protein</fullName>
    </recommendedName>
</protein>
<sequence length="475" mass="51352">MSFPDWFTRRAADRTLTRRDVLRLGTASVLGLSLPNCLAAAAAAGRRAAARNVLVIYEQGGLSHMDTWDPKPDAVADHRTPFKPIATNVPGIQFSELLTKTAAVADKLAVVRSMHHAKDGADAHPNGTQYALSGSHPGAAALTMPDIGSIVSHTIGSNCKYLPPYIMVPGNHEQAAETRTGFLPAGTKVFKTGGRDLADPAWKIDGLIARAENRDGRLTDRHGLRDGLDRRQAASGPGYDVQGMDRLYDQAFDMLTSPKVTEAFDLSREPQKVRDAYGAGHRGACYLVGRKLIEAGVRFVTVDTRWPLTKETPKGGNLNWDHHDHIYATKTCELPGATGAGAGRYGIAHWVMMGSVDQAFSALIADLHDRGLLAETLVCFVSEFGRTPKINKAKGRDHWTHAYSIVFAGAGVRGGQVIGKTDREGGYVLDTPYTPEDYASTIYAKLGIDRDQPIYTPSNRPVFFGHAGQPIAGVM</sequence>
<dbReference type="SUPFAM" id="SSF53649">
    <property type="entry name" value="Alkaline phosphatase-like"/>
    <property type="match status" value="1"/>
</dbReference>
<keyword evidence="2" id="KW-1185">Reference proteome</keyword>
<name>A0A225DC77_9BACT</name>
<dbReference type="Proteomes" id="UP000214646">
    <property type="component" value="Unassembled WGS sequence"/>
</dbReference>
<dbReference type="PANTHER" id="PTHR43737:SF1">
    <property type="entry name" value="DUF1501 DOMAIN-CONTAINING PROTEIN"/>
    <property type="match status" value="1"/>
</dbReference>
<dbReference type="RefSeq" id="WP_088257112.1">
    <property type="nucleotide sequence ID" value="NZ_NIDE01000011.1"/>
</dbReference>
<evidence type="ECO:0008006" key="3">
    <source>
        <dbReference type="Google" id="ProtNLM"/>
    </source>
</evidence>
<proteinExistence type="predicted"/>
<reference evidence="2" key="1">
    <citation type="submission" date="2017-06" db="EMBL/GenBank/DDBJ databases">
        <title>Genome analysis of Fimbriiglobus ruber SP5, the first member of the order Planctomycetales with confirmed chitinolytic capability.</title>
        <authorList>
            <person name="Ravin N.V."/>
            <person name="Rakitin A.L."/>
            <person name="Ivanova A.A."/>
            <person name="Beletsky A.V."/>
            <person name="Kulichevskaya I.S."/>
            <person name="Mardanov A.V."/>
            <person name="Dedysh S.N."/>
        </authorList>
    </citation>
    <scope>NUCLEOTIDE SEQUENCE [LARGE SCALE GENOMIC DNA]</scope>
    <source>
        <strain evidence="2">SP5</strain>
    </source>
</reference>
<evidence type="ECO:0000313" key="2">
    <source>
        <dbReference type="Proteomes" id="UP000214646"/>
    </source>
</evidence>
<gene>
    <name evidence="1" type="ORF">FRUB_06233</name>
</gene>
<dbReference type="PROSITE" id="PS51318">
    <property type="entry name" value="TAT"/>
    <property type="match status" value="1"/>
</dbReference>
<accession>A0A225DC77</accession>
<dbReference type="OrthoDB" id="9779968at2"/>
<organism evidence="1 2">
    <name type="scientific">Fimbriiglobus ruber</name>
    <dbReference type="NCBI Taxonomy" id="1908690"/>
    <lineage>
        <taxon>Bacteria</taxon>
        <taxon>Pseudomonadati</taxon>
        <taxon>Planctomycetota</taxon>
        <taxon>Planctomycetia</taxon>
        <taxon>Gemmatales</taxon>
        <taxon>Gemmataceae</taxon>
        <taxon>Fimbriiglobus</taxon>
    </lineage>
</organism>
<dbReference type="AlphaFoldDB" id="A0A225DC77"/>
<dbReference type="InterPro" id="IPR006311">
    <property type="entry name" value="TAT_signal"/>
</dbReference>